<dbReference type="EMBL" id="JAHRIN010008437">
    <property type="protein sequence ID" value="MEQ2193357.1"/>
    <property type="molecule type" value="Genomic_DNA"/>
</dbReference>
<organism evidence="1 2">
    <name type="scientific">Xenoophorus captivus</name>
    <dbReference type="NCBI Taxonomy" id="1517983"/>
    <lineage>
        <taxon>Eukaryota</taxon>
        <taxon>Metazoa</taxon>
        <taxon>Chordata</taxon>
        <taxon>Craniata</taxon>
        <taxon>Vertebrata</taxon>
        <taxon>Euteleostomi</taxon>
        <taxon>Actinopterygii</taxon>
        <taxon>Neopterygii</taxon>
        <taxon>Teleostei</taxon>
        <taxon>Neoteleostei</taxon>
        <taxon>Acanthomorphata</taxon>
        <taxon>Ovalentaria</taxon>
        <taxon>Atherinomorphae</taxon>
        <taxon>Cyprinodontiformes</taxon>
        <taxon>Goodeidae</taxon>
        <taxon>Xenoophorus</taxon>
    </lineage>
</organism>
<keyword evidence="2" id="KW-1185">Reference proteome</keyword>
<dbReference type="Proteomes" id="UP001434883">
    <property type="component" value="Unassembled WGS sequence"/>
</dbReference>
<protein>
    <submittedName>
        <fullName evidence="1">Uncharacterized protein</fullName>
    </submittedName>
</protein>
<accession>A0ABV0QD65</accession>
<comment type="caution">
    <text evidence="1">The sequence shown here is derived from an EMBL/GenBank/DDBJ whole genome shotgun (WGS) entry which is preliminary data.</text>
</comment>
<proteinExistence type="predicted"/>
<evidence type="ECO:0000313" key="2">
    <source>
        <dbReference type="Proteomes" id="UP001434883"/>
    </source>
</evidence>
<name>A0ABV0QD65_9TELE</name>
<reference evidence="1 2" key="1">
    <citation type="submission" date="2021-06" db="EMBL/GenBank/DDBJ databases">
        <authorList>
            <person name="Palmer J.M."/>
        </authorList>
    </citation>
    <scope>NUCLEOTIDE SEQUENCE [LARGE SCALE GENOMIC DNA]</scope>
    <source>
        <strain evidence="1 2">XC_2019</strain>
        <tissue evidence="1">Muscle</tissue>
    </source>
</reference>
<gene>
    <name evidence="1" type="ORF">XENOCAPTIV_016140</name>
</gene>
<sequence>MKNEDNFREDRSRRRLYQVQTWKSGGDFLVTRQPKVKWVFSLPKPPLPRLCRLLVCCQSDTRKWTRRQRWWRRKLRGSPACFGNTGAECFVISPACLVRGINRCLPPLCGACAVASWRSHCSRLLSSPKPDSISDTEELP</sequence>
<evidence type="ECO:0000313" key="1">
    <source>
        <dbReference type="EMBL" id="MEQ2193357.1"/>
    </source>
</evidence>